<evidence type="ECO:0000259" key="7">
    <source>
        <dbReference type="Pfam" id="PF13087"/>
    </source>
</evidence>
<feature type="domain" description="DNA2/NAM7 helicase helicase" evidence="6">
    <location>
        <begin position="269"/>
        <end position="507"/>
    </location>
</feature>
<keyword evidence="2" id="KW-0547">Nucleotide-binding</keyword>
<feature type="domain" description="DNA2/NAM7 helicase-like C-terminal" evidence="7">
    <location>
        <begin position="807"/>
        <end position="994"/>
    </location>
</feature>
<dbReference type="RefSeq" id="WP_075361139.1">
    <property type="nucleotide sequence ID" value="NZ_MPDM01000002.1"/>
</dbReference>
<evidence type="ECO:0008006" key="10">
    <source>
        <dbReference type="Google" id="ProtNLM"/>
    </source>
</evidence>
<dbReference type="PANTHER" id="PTHR43788">
    <property type="entry name" value="DNA2/NAM7 HELICASE FAMILY MEMBER"/>
    <property type="match status" value="1"/>
</dbReference>
<organism evidence="8 9">
    <name type="scientific">Boudabousia marimammalium</name>
    <dbReference type="NCBI Taxonomy" id="156892"/>
    <lineage>
        <taxon>Bacteria</taxon>
        <taxon>Bacillati</taxon>
        <taxon>Actinomycetota</taxon>
        <taxon>Actinomycetes</taxon>
        <taxon>Actinomycetales</taxon>
        <taxon>Actinomycetaceae</taxon>
        <taxon>Boudabousia</taxon>
    </lineage>
</organism>
<evidence type="ECO:0000256" key="1">
    <source>
        <dbReference type="ARBA" id="ARBA00007913"/>
    </source>
</evidence>
<dbReference type="Pfam" id="PF13087">
    <property type="entry name" value="AAA_12"/>
    <property type="match status" value="1"/>
</dbReference>
<dbReference type="InterPro" id="IPR041679">
    <property type="entry name" value="DNA2/NAM7-like_C"/>
</dbReference>
<proteinExistence type="inferred from homology"/>
<dbReference type="STRING" id="156892.BM477_02710"/>
<comment type="similarity">
    <text evidence="1">Belongs to the DNA2/NAM7 helicase family.</text>
</comment>
<protein>
    <recommendedName>
        <fullName evidence="10">DNA2/NAM7 helicase-like C-terminal domain-containing protein</fullName>
    </recommendedName>
</protein>
<dbReference type="InterPro" id="IPR047187">
    <property type="entry name" value="SF1_C_Upf1"/>
</dbReference>
<evidence type="ECO:0000256" key="4">
    <source>
        <dbReference type="ARBA" id="ARBA00022806"/>
    </source>
</evidence>
<name>A0A1Q5PRV3_9ACTO</name>
<dbReference type="EMBL" id="MPDM01000002">
    <property type="protein sequence ID" value="OKL50314.1"/>
    <property type="molecule type" value="Genomic_DNA"/>
</dbReference>
<dbReference type="InterPro" id="IPR027417">
    <property type="entry name" value="P-loop_NTPase"/>
</dbReference>
<evidence type="ECO:0000256" key="3">
    <source>
        <dbReference type="ARBA" id="ARBA00022801"/>
    </source>
</evidence>
<sequence>MVKRNEAKLNRPTSVSAPLITRYFHDVQKRACLPEQTFSARTPFLQLAFSELQKGILPPEITKEIFKKDNKSSSRSLIVSLVTVERNDMKSGLLLVPCTVDKKGVLSGSPADGEPWIPAQWLEYPGNTNFTIGTLADFWSFRVSTGVSQASRVDTWADYLSYAISLFESVVGKKLGDWEESFDADSTLSVSSETCYLIVGENIIANKAIVELYSVLEKVLAAHPVPLYEKLVSVQDFTQRIDTALSDQETHVESMLKSCANMGSKFPLTPSQRTALHGFLADDEGDVTAVSGPPGTGKTTMLQAVVANLVTRHALRGADAPLILCTSTNNQAVTNIIDSFSSVGTQEAGGVDARWLPDAAVSGGLRPLHGLATYCPSVSKYETAKKLGYLVDSVKKAGVYTDYSTLEYTKLAIAYFQRQASAYLRFGPMEAAASVAAIQRKLRQQLANIDYRRRQLIMSFKDYIETPNPAQVKAQEEERNTKAKECEEYQQAIRRWQAIKDSKQSFLKRIFRRSEPEDLVIAANKQLGETFPPEVRTLAGVLDFYLQALSQCERQWREADNSYENLLALVSRGRKAGQELENIIDELCAEGVITAEHGQKFRSLQSLHELDELLDVTLRYREFWLAVHYYEATWLRTAESNSFVPEDDRWQTTERVMDRYWPQACALTPCFVMTAYQVPRYFSLWAGKLAQPQYSFSRADLLIVDEAGQIDTSIGASAFAFAKRAVVVGDERQLSPIWNIDPINDERLATGEEHPTGGAPELNGVESYWETMKRCGLTASQPSSVMRAASHAGNWAYLGSSGQPYPGLFLSEHFRCHAGIIGFCNELIYDGKLVPSRPDKGYQLADKVSNPFLFYLVPGTQDQTVGSSRVNQQEAEAVARWIRDNYEFFKTRYCGEDDEGDARVSEKAVIGVVTPFAAQAARIRRALHKSCPDIARNITVGTAHSLQGAERPVIVFSSVYGETSERAAFIDNTLELMNVAVSRAKDLFVVVGCQARWQDQGRVFSLVRKYAQVPIVSPFVFSDAQDALGDRQDTLGDSQDALGGDQLYEKSYWTEQGYKLAGAMLKDWGSTTSAKELNASLIEAGYLTRDDAGMLSPTSRGAEVGIAAYLGKSRDGETFVNVCYSPQAQELIRELYG</sequence>
<dbReference type="AlphaFoldDB" id="A0A1Q5PRV3"/>
<dbReference type="InterPro" id="IPR050534">
    <property type="entry name" value="Coronavir_polyprotein_1ab"/>
</dbReference>
<dbReference type="OrthoDB" id="9757917at2"/>
<dbReference type="CDD" id="cd18808">
    <property type="entry name" value="SF1_C_Upf1"/>
    <property type="match status" value="1"/>
</dbReference>
<evidence type="ECO:0000256" key="5">
    <source>
        <dbReference type="ARBA" id="ARBA00022840"/>
    </source>
</evidence>
<keyword evidence="9" id="KW-1185">Reference proteome</keyword>
<dbReference type="Proteomes" id="UP000186465">
    <property type="component" value="Unassembled WGS sequence"/>
</dbReference>
<evidence type="ECO:0000256" key="2">
    <source>
        <dbReference type="ARBA" id="ARBA00022741"/>
    </source>
</evidence>
<accession>A0A1Q5PRV3</accession>
<gene>
    <name evidence="8" type="ORF">BM477_02710</name>
</gene>
<dbReference type="GO" id="GO:0005524">
    <property type="term" value="F:ATP binding"/>
    <property type="evidence" value="ECO:0007669"/>
    <property type="project" value="UniProtKB-KW"/>
</dbReference>
<dbReference type="Pfam" id="PF13086">
    <property type="entry name" value="AAA_11"/>
    <property type="match status" value="1"/>
</dbReference>
<evidence type="ECO:0000313" key="9">
    <source>
        <dbReference type="Proteomes" id="UP000186465"/>
    </source>
</evidence>
<keyword evidence="5" id="KW-0067">ATP-binding</keyword>
<evidence type="ECO:0000259" key="6">
    <source>
        <dbReference type="Pfam" id="PF13086"/>
    </source>
</evidence>
<evidence type="ECO:0000313" key="8">
    <source>
        <dbReference type="EMBL" id="OKL50314.1"/>
    </source>
</evidence>
<keyword evidence="3" id="KW-0378">Hydrolase</keyword>
<dbReference type="InterPro" id="IPR041677">
    <property type="entry name" value="DNA2/NAM7_AAA_11"/>
</dbReference>
<comment type="caution">
    <text evidence="8">The sequence shown here is derived from an EMBL/GenBank/DDBJ whole genome shotgun (WGS) entry which is preliminary data.</text>
</comment>
<reference evidence="9" key="1">
    <citation type="submission" date="2016-11" db="EMBL/GenBank/DDBJ databases">
        <title>Actinomyces gypaetusis sp. nov. isolated from Gypaetus barbatus in Qinghai Tibet Plateau China.</title>
        <authorList>
            <person name="Meng X."/>
        </authorList>
    </citation>
    <scope>NUCLEOTIDE SEQUENCE [LARGE SCALE GENOMIC DNA]</scope>
    <source>
        <strain evidence="9">DSM 15383</strain>
    </source>
</reference>
<dbReference type="GO" id="GO:0016787">
    <property type="term" value="F:hydrolase activity"/>
    <property type="evidence" value="ECO:0007669"/>
    <property type="project" value="UniProtKB-KW"/>
</dbReference>
<dbReference type="PANTHER" id="PTHR43788:SF8">
    <property type="entry name" value="DNA-BINDING PROTEIN SMUBP-2"/>
    <property type="match status" value="1"/>
</dbReference>
<keyword evidence="4" id="KW-0347">Helicase</keyword>
<dbReference type="SUPFAM" id="SSF52540">
    <property type="entry name" value="P-loop containing nucleoside triphosphate hydrolases"/>
    <property type="match status" value="1"/>
</dbReference>
<dbReference type="GO" id="GO:0003678">
    <property type="term" value="F:DNA helicase activity"/>
    <property type="evidence" value="ECO:0007669"/>
    <property type="project" value="UniProtKB-ARBA"/>
</dbReference>
<dbReference type="Gene3D" id="3.40.50.300">
    <property type="entry name" value="P-loop containing nucleotide triphosphate hydrolases"/>
    <property type="match status" value="2"/>
</dbReference>